<feature type="compositionally biased region" description="Basic and acidic residues" evidence="4">
    <location>
        <begin position="338"/>
        <end position="349"/>
    </location>
</feature>
<gene>
    <name evidence="7 8" type="primary">LOC120254517</name>
</gene>
<keyword evidence="6" id="KW-1185">Reference proteome</keyword>
<name>A0AB40AVE5_DIOCR</name>
<dbReference type="RefSeq" id="XP_039118545.1">
    <property type="nucleotide sequence ID" value="XM_039262611.1"/>
</dbReference>
<dbReference type="PROSITE" id="PS50096">
    <property type="entry name" value="IQ"/>
    <property type="match status" value="2"/>
</dbReference>
<feature type="domain" description="DUF4005" evidence="5">
    <location>
        <begin position="446"/>
        <end position="531"/>
    </location>
</feature>
<comment type="subunit">
    <text evidence="3">Binds to multiple calmodulin (CaM) in the presence of Ca(2+) and CaM-like proteins.</text>
</comment>
<dbReference type="Pfam" id="PF00612">
    <property type="entry name" value="IQ"/>
    <property type="match status" value="3"/>
</dbReference>
<proteinExistence type="inferred from homology"/>
<feature type="compositionally biased region" description="Basic and acidic residues" evidence="4">
    <location>
        <begin position="413"/>
        <end position="423"/>
    </location>
</feature>
<evidence type="ECO:0000259" key="5">
    <source>
        <dbReference type="Pfam" id="PF13178"/>
    </source>
</evidence>
<feature type="compositionally biased region" description="Basic and acidic residues" evidence="4">
    <location>
        <begin position="534"/>
        <end position="557"/>
    </location>
</feature>
<dbReference type="CDD" id="cd23767">
    <property type="entry name" value="IQCD"/>
    <property type="match status" value="1"/>
</dbReference>
<evidence type="ECO:0000256" key="1">
    <source>
        <dbReference type="ARBA" id="ARBA00022860"/>
    </source>
</evidence>
<keyword evidence="1" id="KW-0112">Calmodulin-binding</keyword>
<dbReference type="PANTHER" id="PTHR32295">
    <property type="entry name" value="IQ-DOMAIN 5-RELATED"/>
    <property type="match status" value="1"/>
</dbReference>
<feature type="compositionally biased region" description="Polar residues" evidence="4">
    <location>
        <begin position="485"/>
        <end position="494"/>
    </location>
</feature>
<evidence type="ECO:0000256" key="2">
    <source>
        <dbReference type="ARBA" id="ARBA00024341"/>
    </source>
</evidence>
<dbReference type="Proteomes" id="UP001515500">
    <property type="component" value="Unplaced"/>
</dbReference>
<feature type="compositionally biased region" description="Polar residues" evidence="4">
    <location>
        <begin position="507"/>
        <end position="525"/>
    </location>
</feature>
<evidence type="ECO:0000313" key="8">
    <source>
        <dbReference type="RefSeq" id="XP_039118545.1"/>
    </source>
</evidence>
<feature type="region of interest" description="Disordered" evidence="4">
    <location>
        <begin position="252"/>
        <end position="557"/>
    </location>
</feature>
<accession>A0AB40AVE5</accession>
<dbReference type="InterPro" id="IPR000048">
    <property type="entry name" value="IQ_motif_EF-hand-BS"/>
</dbReference>
<dbReference type="AlphaFoldDB" id="A0AB40AVE5"/>
<feature type="compositionally biased region" description="Polar residues" evidence="4">
    <location>
        <begin position="462"/>
        <end position="478"/>
    </location>
</feature>
<dbReference type="InterPro" id="IPR025064">
    <property type="entry name" value="DUF4005"/>
</dbReference>
<evidence type="ECO:0000256" key="3">
    <source>
        <dbReference type="ARBA" id="ARBA00024378"/>
    </source>
</evidence>
<comment type="similarity">
    <text evidence="2">Belongs to the IQD family.</text>
</comment>
<dbReference type="Pfam" id="PF13178">
    <property type="entry name" value="DUF4005"/>
    <property type="match status" value="1"/>
</dbReference>
<dbReference type="SMART" id="SM00015">
    <property type="entry name" value="IQ"/>
    <property type="match status" value="3"/>
</dbReference>
<evidence type="ECO:0000313" key="7">
    <source>
        <dbReference type="RefSeq" id="XP_039118544.1"/>
    </source>
</evidence>
<dbReference type="RefSeq" id="XP_039118544.1">
    <property type="nucleotide sequence ID" value="XM_039262610.1"/>
</dbReference>
<organism evidence="6 7">
    <name type="scientific">Dioscorea cayennensis subsp. rotundata</name>
    <name type="common">White Guinea yam</name>
    <name type="synonym">Dioscorea rotundata</name>
    <dbReference type="NCBI Taxonomy" id="55577"/>
    <lineage>
        <taxon>Eukaryota</taxon>
        <taxon>Viridiplantae</taxon>
        <taxon>Streptophyta</taxon>
        <taxon>Embryophyta</taxon>
        <taxon>Tracheophyta</taxon>
        <taxon>Spermatophyta</taxon>
        <taxon>Magnoliopsida</taxon>
        <taxon>Liliopsida</taxon>
        <taxon>Dioscoreales</taxon>
        <taxon>Dioscoreaceae</taxon>
        <taxon>Dioscorea</taxon>
    </lineage>
</organism>
<dbReference type="PANTHER" id="PTHR32295:SF281">
    <property type="entry name" value="PROTEIN IQ-DOMAIN 31"/>
    <property type="match status" value="1"/>
</dbReference>
<feature type="compositionally biased region" description="Polar residues" evidence="4">
    <location>
        <begin position="426"/>
        <end position="440"/>
    </location>
</feature>
<feature type="compositionally biased region" description="Basic and acidic residues" evidence="4">
    <location>
        <begin position="313"/>
        <end position="325"/>
    </location>
</feature>
<evidence type="ECO:0000313" key="6">
    <source>
        <dbReference type="Proteomes" id="UP001515500"/>
    </source>
</evidence>
<dbReference type="GO" id="GO:0005516">
    <property type="term" value="F:calmodulin binding"/>
    <property type="evidence" value="ECO:0007669"/>
    <property type="project" value="UniProtKB-KW"/>
</dbReference>
<dbReference type="GeneID" id="120254517"/>
<evidence type="ECO:0000256" key="4">
    <source>
        <dbReference type="SAM" id="MobiDB-lite"/>
    </source>
</evidence>
<sequence length="557" mass="61047">MGKSPGKWIKTLLFGKKTARSQSSKGRDVLKAGSVAKEASLALNSPVISEPVLISTDRRGITEEIGKGVPSNVANDGVVVTAPHQDTDIPGVLAPSAVNDPERLKEEQAAIKAQAAFRGYLARRAFRALKGIIRLQALVRGHLVRRQAIATLRAIQAIVKLQAHVRGRNARHANIGFEVNAKYCQAKDVVAKSDGAWKEKLMTNVFVCKLLSPTSSATPLQIQYSQGEPNSTLIWLERWTLYAIWKPVSRPKKTLDSKPQAKKGNYAMETESGRPKRVSRKSSNATIESAPASDLEKPKRNPRKVSSSAVDSVQEHPQSELEKVKRNLRKVSNLAAEASDRLDETEKPARNVRKASTTPEILEQTVEESSQKPKKDISPVSEPQPDIEITQKHVTEEAPVDAATDSSPAVEVNQHHSDDKDVDFSEMNNDISAQDEQTCGENHKGSKRRASLSAKLEHAENGSPNAPTLPSYMASTESAKAKLRGQSSPRFSSESVEKNGFTRRHSLPSSTNGKLSSHSPRTQRLVQAGAKGCIKNDKSLLSSRDAHDRPIQVEWRR</sequence>
<reference evidence="7 8" key="1">
    <citation type="submission" date="2025-04" db="UniProtKB">
        <authorList>
            <consortium name="RefSeq"/>
        </authorList>
    </citation>
    <scope>IDENTIFICATION</scope>
</reference>
<protein>
    <submittedName>
        <fullName evidence="7 8">Protein IQ-DOMAIN 31-like</fullName>
    </submittedName>
</protein>